<dbReference type="Gene3D" id="3.50.50.60">
    <property type="entry name" value="FAD/NAD(P)-binding domain"/>
    <property type="match status" value="1"/>
</dbReference>
<dbReference type="PRINTS" id="PR00420">
    <property type="entry name" value="RNGMNOXGNASE"/>
</dbReference>
<dbReference type="GO" id="GO:0071949">
    <property type="term" value="F:FAD binding"/>
    <property type="evidence" value="ECO:0007669"/>
    <property type="project" value="InterPro"/>
</dbReference>
<dbReference type="EMBL" id="FMZW01000007">
    <property type="protein sequence ID" value="SDD09333.1"/>
    <property type="molecule type" value="Genomic_DNA"/>
</dbReference>
<sequence length="348" mass="36731">MEPADVLVVGDGVAGCAAAIALGRLGLSTIILRTKGSRTDADLPETLAPAGRKLLDDLLGCALTGKNFPPITTKISRWGNGAAEVASMLPASAAPSLLGKARLKSILLEMALSSGAAALKTAHIHKVERQSNIWRASVHVGGEEQALLARFAIDASGRRAVLAQRLGCRRRILDSLVSFWIVGPGEAWPRHAVATATVSDGWLFCVGSKSGNAAIGFFTAGSRCKAKPSADTILKRVETIPEMADLLRRVSDWKRSPVLTRNAATTWLENDGSDWIACGDALQTIDPVASSGTYIALRQGIAAANVAKDILGGGLSALRAYRMASKAEFDSIFAKRNQYYGLRSIAIA</sequence>
<organism evidence="3 4">
    <name type="scientific">Bradyrhizobium brasilense</name>
    <dbReference type="NCBI Taxonomy" id="1419277"/>
    <lineage>
        <taxon>Bacteria</taxon>
        <taxon>Pseudomonadati</taxon>
        <taxon>Pseudomonadota</taxon>
        <taxon>Alphaproteobacteria</taxon>
        <taxon>Hyphomicrobiales</taxon>
        <taxon>Nitrobacteraceae</taxon>
        <taxon>Bradyrhizobium</taxon>
    </lineage>
</organism>
<name>A0A1G6RY04_9BRAD</name>
<dbReference type="InterPro" id="IPR002938">
    <property type="entry name" value="FAD-bd"/>
</dbReference>
<keyword evidence="1" id="KW-0560">Oxidoreductase</keyword>
<dbReference type="GO" id="GO:0016491">
    <property type="term" value="F:oxidoreductase activity"/>
    <property type="evidence" value="ECO:0007669"/>
    <property type="project" value="UniProtKB-KW"/>
</dbReference>
<dbReference type="InterPro" id="IPR050816">
    <property type="entry name" value="Flavin-dep_Halogenase_NPB"/>
</dbReference>
<dbReference type="Gene3D" id="3.30.9.100">
    <property type="match status" value="1"/>
</dbReference>
<dbReference type="AlphaFoldDB" id="A0A1G6RY04"/>
<dbReference type="Proteomes" id="UP000199245">
    <property type="component" value="Unassembled WGS sequence"/>
</dbReference>
<dbReference type="SUPFAM" id="SSF51905">
    <property type="entry name" value="FAD/NAD(P)-binding domain"/>
    <property type="match status" value="1"/>
</dbReference>
<evidence type="ECO:0000313" key="3">
    <source>
        <dbReference type="EMBL" id="SDD09333.1"/>
    </source>
</evidence>
<feature type="domain" description="FAD-binding" evidence="2">
    <location>
        <begin position="4"/>
        <end position="190"/>
    </location>
</feature>
<evidence type="ECO:0000259" key="2">
    <source>
        <dbReference type="Pfam" id="PF01494"/>
    </source>
</evidence>
<accession>A0A1G6RY04</accession>
<evidence type="ECO:0000313" key="4">
    <source>
        <dbReference type="Proteomes" id="UP000199245"/>
    </source>
</evidence>
<dbReference type="PANTHER" id="PTHR43747:SF5">
    <property type="entry name" value="FAD-BINDING DOMAIN-CONTAINING PROTEIN"/>
    <property type="match status" value="1"/>
</dbReference>
<dbReference type="Pfam" id="PF01494">
    <property type="entry name" value="FAD_binding_3"/>
    <property type="match status" value="1"/>
</dbReference>
<protein>
    <submittedName>
        <fullName evidence="3">Dehydrogenase (Flavoprotein)</fullName>
    </submittedName>
</protein>
<dbReference type="PANTHER" id="PTHR43747">
    <property type="entry name" value="FAD-BINDING PROTEIN"/>
    <property type="match status" value="1"/>
</dbReference>
<reference evidence="3 4" key="1">
    <citation type="submission" date="2016-10" db="EMBL/GenBank/DDBJ databases">
        <authorList>
            <person name="de Groot N.N."/>
        </authorList>
    </citation>
    <scope>NUCLEOTIDE SEQUENCE [LARGE SCALE GENOMIC DNA]</scope>
    <source>
        <strain evidence="3 4">R5</strain>
    </source>
</reference>
<dbReference type="RefSeq" id="WP_092082081.1">
    <property type="nucleotide sequence ID" value="NZ_FMZW01000007.1"/>
</dbReference>
<proteinExistence type="predicted"/>
<dbReference type="InterPro" id="IPR036188">
    <property type="entry name" value="FAD/NAD-bd_sf"/>
</dbReference>
<evidence type="ECO:0000256" key="1">
    <source>
        <dbReference type="ARBA" id="ARBA00023002"/>
    </source>
</evidence>
<gene>
    <name evidence="3" type="ORF">SAMN05216337_1007167</name>
</gene>